<proteinExistence type="predicted"/>
<dbReference type="GO" id="GO:0004519">
    <property type="term" value="F:endonuclease activity"/>
    <property type="evidence" value="ECO:0007669"/>
    <property type="project" value="UniProtKB-KW"/>
</dbReference>
<name>A0A2N8TI84_9ACTN</name>
<dbReference type="Proteomes" id="UP000235943">
    <property type="component" value="Unassembled WGS sequence"/>
</dbReference>
<dbReference type="RefSeq" id="WP_102912051.1">
    <property type="nucleotide sequence ID" value="NZ_POUC01000283.1"/>
</dbReference>
<dbReference type="AlphaFoldDB" id="A0A2N8TI84"/>
<keyword evidence="1" id="KW-0378">Hydrolase</keyword>
<protein>
    <submittedName>
        <fullName evidence="1">Recombination endonuclease VII</fullName>
    </submittedName>
</protein>
<accession>A0A2N8TI84</accession>
<dbReference type="OrthoDB" id="581550at2"/>
<dbReference type="InterPro" id="IPR044925">
    <property type="entry name" value="His-Me_finger_sf"/>
</dbReference>
<dbReference type="EMBL" id="POUC01000283">
    <property type="protein sequence ID" value="PNG18740.1"/>
    <property type="molecule type" value="Genomic_DNA"/>
</dbReference>
<dbReference type="InterPro" id="IPR038563">
    <property type="entry name" value="Endonuclease_7_sf"/>
</dbReference>
<dbReference type="Pfam" id="PF02945">
    <property type="entry name" value="Endonuclease_7"/>
    <property type="match status" value="1"/>
</dbReference>
<dbReference type="SUPFAM" id="SSF54060">
    <property type="entry name" value="His-Me finger endonucleases"/>
    <property type="match status" value="1"/>
</dbReference>
<gene>
    <name evidence="1" type="ORF">C1J00_29520</name>
</gene>
<keyword evidence="2" id="KW-1185">Reference proteome</keyword>
<comment type="caution">
    <text evidence="1">The sequence shown here is derived from an EMBL/GenBank/DDBJ whole genome shotgun (WGS) entry which is preliminary data.</text>
</comment>
<evidence type="ECO:0000313" key="2">
    <source>
        <dbReference type="Proteomes" id="UP000235943"/>
    </source>
</evidence>
<organism evidence="1 2">
    <name type="scientific">Streptomyces cahuitamycinicus</name>
    <dbReference type="NCBI Taxonomy" id="2070367"/>
    <lineage>
        <taxon>Bacteria</taxon>
        <taxon>Bacillati</taxon>
        <taxon>Actinomycetota</taxon>
        <taxon>Actinomycetes</taxon>
        <taxon>Kitasatosporales</taxon>
        <taxon>Streptomycetaceae</taxon>
        <taxon>Streptomyces</taxon>
    </lineage>
</organism>
<keyword evidence="1" id="KW-0540">Nuclease</keyword>
<reference evidence="1 2" key="1">
    <citation type="submission" date="2018-01" db="EMBL/GenBank/DDBJ databases">
        <title>Draft genome sequence of Streptomyces sp. 13K301.</title>
        <authorList>
            <person name="Sahin N."/>
            <person name="Saygin H."/>
            <person name="Ay H."/>
        </authorList>
    </citation>
    <scope>NUCLEOTIDE SEQUENCE [LARGE SCALE GENOMIC DNA]</scope>
    <source>
        <strain evidence="1 2">13K301</strain>
    </source>
</reference>
<dbReference type="Gene3D" id="3.40.1800.10">
    <property type="entry name" value="His-Me finger endonucleases"/>
    <property type="match status" value="1"/>
</dbReference>
<sequence>MFGLDSEEGVRRCSRCKKQKPRAAFARNKSMRDGLQAYCRECAAAYHQQRQVAKGRSIRPRVEVPEGHKYCRTCGEIKPHSGWTRNSSASDGLATLCKACKAVKGRAGHLKRHYGLTEAERDEMVASRMGLCIICLKAPAAHVDHCHKTGRVRGVLCFNCNSAIGKLGDDPDAVRRAAAYLEGIAWKPTLVAPGVYQLPS</sequence>
<dbReference type="InterPro" id="IPR004211">
    <property type="entry name" value="Endonuclease_7"/>
</dbReference>
<evidence type="ECO:0000313" key="1">
    <source>
        <dbReference type="EMBL" id="PNG18740.1"/>
    </source>
</evidence>
<keyword evidence="1" id="KW-0255">Endonuclease</keyword>